<proteinExistence type="inferred from homology"/>
<sequence>MAKILIISSCIHKELSALQLSYCIEVVKGSNYEYQIESFPAGTYEIPFVINTYQKKNPFDGYIALGLLLNSNREHYNYIMSHINTCFTQFALNDVIVGNGIISGCDLDDLSNKVNSSNPCFSAYASAFNAVDYLIQLKERIF</sequence>
<dbReference type="OrthoDB" id="5642428at2"/>
<keyword evidence="4" id="KW-0808">Transferase</keyword>
<evidence type="ECO:0000256" key="1">
    <source>
        <dbReference type="ARBA" id="ARBA00005104"/>
    </source>
</evidence>
<comment type="pathway">
    <text evidence="1">Cofactor biosynthesis; riboflavin biosynthesis.</text>
</comment>
<dbReference type="EMBL" id="LNYV01000034">
    <property type="protein sequence ID" value="KTD56184.1"/>
    <property type="molecule type" value="Genomic_DNA"/>
</dbReference>
<dbReference type="InterPro" id="IPR036467">
    <property type="entry name" value="LS/RS_sf"/>
</dbReference>
<dbReference type="SUPFAM" id="SSF52121">
    <property type="entry name" value="Lumazine synthase"/>
    <property type="match status" value="1"/>
</dbReference>
<dbReference type="eggNOG" id="COG0054">
    <property type="taxonomic scope" value="Bacteria"/>
</dbReference>
<protein>
    <submittedName>
        <fullName evidence="5">6,7-dimethyl-8-ribityllumazine synthase</fullName>
    </submittedName>
</protein>
<keyword evidence="3" id="KW-0686">Riboflavin biosynthesis</keyword>
<comment type="caution">
    <text evidence="5">The sequence shown here is derived from an EMBL/GenBank/DDBJ whole genome shotgun (WGS) entry which is preliminary data.</text>
</comment>
<dbReference type="GO" id="GO:0009349">
    <property type="term" value="C:riboflavin synthase complex"/>
    <property type="evidence" value="ECO:0007669"/>
    <property type="project" value="InterPro"/>
</dbReference>
<dbReference type="STRING" id="28087.Lsai_2314"/>
<dbReference type="Gene3D" id="3.40.50.960">
    <property type="entry name" value="Lumazine/riboflavin synthase"/>
    <property type="match status" value="1"/>
</dbReference>
<reference evidence="5 6" key="1">
    <citation type="submission" date="2015-11" db="EMBL/GenBank/DDBJ databases">
        <title>Genomic analysis of 38 Legionella species identifies large and diverse effector repertoires.</title>
        <authorList>
            <person name="Burstein D."/>
            <person name="Amaro F."/>
            <person name="Zusman T."/>
            <person name="Lifshitz Z."/>
            <person name="Cohen O."/>
            <person name="Gilbert J.A."/>
            <person name="Pupko T."/>
            <person name="Shuman H.A."/>
            <person name="Segal G."/>
        </authorList>
    </citation>
    <scope>NUCLEOTIDE SEQUENCE [LARGE SCALE GENOMIC DNA]</scope>
    <source>
        <strain evidence="5 6">Mt.St.Helens-4</strain>
    </source>
</reference>
<dbReference type="UniPathway" id="UPA00275"/>
<evidence type="ECO:0000256" key="4">
    <source>
        <dbReference type="ARBA" id="ARBA00022679"/>
    </source>
</evidence>
<organism evidence="5 6">
    <name type="scientific">Legionella sainthelensi</name>
    <dbReference type="NCBI Taxonomy" id="28087"/>
    <lineage>
        <taxon>Bacteria</taxon>
        <taxon>Pseudomonadati</taxon>
        <taxon>Pseudomonadota</taxon>
        <taxon>Gammaproteobacteria</taxon>
        <taxon>Legionellales</taxon>
        <taxon>Legionellaceae</taxon>
        <taxon>Legionella</taxon>
    </lineage>
</organism>
<evidence type="ECO:0000256" key="3">
    <source>
        <dbReference type="ARBA" id="ARBA00022619"/>
    </source>
</evidence>
<comment type="similarity">
    <text evidence="2">Belongs to the DMRL synthase family.</text>
</comment>
<gene>
    <name evidence="5" type="ORF">Lsai_2314</name>
</gene>
<dbReference type="GO" id="GO:0016740">
    <property type="term" value="F:transferase activity"/>
    <property type="evidence" value="ECO:0007669"/>
    <property type="project" value="UniProtKB-KW"/>
</dbReference>
<dbReference type="Proteomes" id="UP000054621">
    <property type="component" value="Unassembled WGS sequence"/>
</dbReference>
<dbReference type="RefSeq" id="WP_027270225.1">
    <property type="nucleotide sequence ID" value="NZ_CAAAJE010000006.1"/>
</dbReference>
<dbReference type="InterPro" id="IPR002180">
    <property type="entry name" value="LS/RS"/>
</dbReference>
<dbReference type="Pfam" id="PF00885">
    <property type="entry name" value="DMRL_synthase"/>
    <property type="match status" value="1"/>
</dbReference>
<dbReference type="PATRIC" id="fig|28087.4.peg.2490"/>
<name>A0A0W0YGV6_9GAMM</name>
<evidence type="ECO:0000313" key="6">
    <source>
        <dbReference type="Proteomes" id="UP000054621"/>
    </source>
</evidence>
<accession>A0A0W0YGV6</accession>
<evidence type="ECO:0000313" key="5">
    <source>
        <dbReference type="EMBL" id="KTD56184.1"/>
    </source>
</evidence>
<dbReference type="GO" id="GO:0009231">
    <property type="term" value="P:riboflavin biosynthetic process"/>
    <property type="evidence" value="ECO:0007669"/>
    <property type="project" value="UniProtKB-UniPathway"/>
</dbReference>
<dbReference type="AlphaFoldDB" id="A0A0W0YGV6"/>
<evidence type="ECO:0000256" key="2">
    <source>
        <dbReference type="ARBA" id="ARBA00007424"/>
    </source>
</evidence>